<dbReference type="InterPro" id="IPR013320">
    <property type="entry name" value="ConA-like_dom_sf"/>
</dbReference>
<keyword evidence="4" id="KW-0732">Signal</keyword>
<evidence type="ECO:0000313" key="6">
    <source>
        <dbReference type="EMBL" id="KAG6000076.1"/>
    </source>
</evidence>
<dbReference type="Pfam" id="PF00251">
    <property type="entry name" value="Glyco_hydro_32N"/>
    <property type="match status" value="1"/>
</dbReference>
<keyword evidence="7" id="KW-1185">Reference proteome</keyword>
<proteinExistence type="inferred from homology"/>
<name>A0A9P7N9C4_9HYPO</name>
<evidence type="ECO:0000256" key="4">
    <source>
        <dbReference type="SAM" id="SignalP"/>
    </source>
</evidence>
<dbReference type="GO" id="GO:0004575">
    <property type="term" value="F:sucrose alpha-glucosidase activity"/>
    <property type="evidence" value="ECO:0007669"/>
    <property type="project" value="TreeGrafter"/>
</dbReference>
<feature type="signal peptide" evidence="4">
    <location>
        <begin position="1"/>
        <end position="27"/>
    </location>
</feature>
<dbReference type="GO" id="GO:0005987">
    <property type="term" value="P:sucrose catabolic process"/>
    <property type="evidence" value="ECO:0007669"/>
    <property type="project" value="TreeGrafter"/>
</dbReference>
<dbReference type="Gene3D" id="2.115.10.20">
    <property type="entry name" value="Glycosyl hydrolase domain, family 43"/>
    <property type="match status" value="1"/>
</dbReference>
<dbReference type="Proteomes" id="UP000748025">
    <property type="component" value="Unassembled WGS sequence"/>
</dbReference>
<comment type="caution">
    <text evidence="6">The sequence shown here is derived from an EMBL/GenBank/DDBJ whole genome shotgun (WGS) entry which is preliminary data.</text>
</comment>
<accession>A0A9P7N9C4</accession>
<dbReference type="SUPFAM" id="SSF49899">
    <property type="entry name" value="Concanavalin A-like lectins/glucanases"/>
    <property type="match status" value="1"/>
</dbReference>
<gene>
    <name evidence="6" type="ORF">E4U43_001715</name>
</gene>
<dbReference type="Gene3D" id="2.60.120.560">
    <property type="entry name" value="Exo-inulinase, domain 1"/>
    <property type="match status" value="1"/>
</dbReference>
<organism evidence="6 7">
    <name type="scientific">Claviceps pusilla</name>
    <dbReference type="NCBI Taxonomy" id="123648"/>
    <lineage>
        <taxon>Eukaryota</taxon>
        <taxon>Fungi</taxon>
        <taxon>Dikarya</taxon>
        <taxon>Ascomycota</taxon>
        <taxon>Pezizomycotina</taxon>
        <taxon>Sordariomycetes</taxon>
        <taxon>Hypocreomycetidae</taxon>
        <taxon>Hypocreales</taxon>
        <taxon>Clavicipitaceae</taxon>
        <taxon>Claviceps</taxon>
    </lineage>
</organism>
<keyword evidence="2" id="KW-0378">Hydrolase</keyword>
<dbReference type="InterPro" id="IPR023296">
    <property type="entry name" value="Glyco_hydro_beta-prop_sf"/>
</dbReference>
<dbReference type="GO" id="GO:0000324">
    <property type="term" value="C:fungal-type vacuole"/>
    <property type="evidence" value="ECO:0007669"/>
    <property type="project" value="TreeGrafter"/>
</dbReference>
<dbReference type="SUPFAM" id="SSF75005">
    <property type="entry name" value="Arabinanase/levansucrase/invertase"/>
    <property type="match status" value="1"/>
</dbReference>
<dbReference type="CDD" id="cd18622">
    <property type="entry name" value="GH32_Inu-like"/>
    <property type="match status" value="1"/>
</dbReference>
<evidence type="ECO:0000256" key="1">
    <source>
        <dbReference type="ARBA" id="ARBA00009902"/>
    </source>
</evidence>
<comment type="similarity">
    <text evidence="1">Belongs to the glycosyl hydrolase 32 family.</text>
</comment>
<dbReference type="InterPro" id="IPR013148">
    <property type="entry name" value="Glyco_hydro_32_N"/>
</dbReference>
<dbReference type="EMBL" id="SRPW01001573">
    <property type="protein sequence ID" value="KAG6000076.1"/>
    <property type="molecule type" value="Genomic_DNA"/>
</dbReference>
<keyword evidence="3" id="KW-0326">Glycosidase</keyword>
<dbReference type="PANTHER" id="PTHR42800:SF2">
    <property type="entry name" value="INVERTASE-RELATED"/>
    <property type="match status" value="1"/>
</dbReference>
<evidence type="ECO:0000313" key="7">
    <source>
        <dbReference type="Proteomes" id="UP000748025"/>
    </source>
</evidence>
<evidence type="ECO:0000259" key="5">
    <source>
        <dbReference type="Pfam" id="PF00251"/>
    </source>
</evidence>
<sequence>MLPFGKRLHLVVSFLFGTLQLASVVHAKSVPNWASTFDPPSGPSPGGFIGSTSEANPRSGLAIPGNYSGWFRPQVHFSAPQHFLNDPNGMFRDDNGTWHLYYQYNPVSLLPGHQHWGHATSQDLYHWVNQPMALYPPAEFVPVFTGSCVVDKNNTSGFFPNQTNGVVAIYTTGDFRTGPPFLQQQYLSYSRDGGYTFTAYDRNPIIPSQSDQFRDPKILWYEDHWVLVVVFAAEFTVGIYTSDNLIEWTHASNFTGEGIYNLQWECPNLVRLPHYDSQGQFVDHMWLLMIGINPRAPLGGSGTVYFTGSFNGTHFEAMQKIPRIADMGKDNYAGQFFYGQPDDEEPVYIGWASNWQYTGEVPTDRENWRSMLTLPRRTFIHKLQDVDWNMNQLPYDMSPIMGETLYCGELPVNKSITIDFSHVESKAVYWEMKVIGHPGLGGAKNMTHYFNFTNPETGEYVRGGHLFGAYEDVYLDRGGVKAFDYVFMSDKVTTNSFPINGTWSMSGVLDRSIMEVFINNGEDSGTMSYFSTKPLSVMNIGTTNLVPSMNGTLRVSALNSAWDKMKGPDGLVWGNQTKVDIIPGKD</sequence>
<evidence type="ECO:0000256" key="3">
    <source>
        <dbReference type="ARBA" id="ARBA00023295"/>
    </source>
</evidence>
<dbReference type="OrthoDB" id="202537at2759"/>
<feature type="domain" description="Glycosyl hydrolase family 32 N-terminal" evidence="5">
    <location>
        <begin position="76"/>
        <end position="381"/>
    </location>
</feature>
<feature type="chain" id="PRO_5040132731" description="Glycosyl hydrolase family 32 N-terminal domain-containing protein" evidence="4">
    <location>
        <begin position="28"/>
        <end position="586"/>
    </location>
</feature>
<dbReference type="SMART" id="SM00640">
    <property type="entry name" value="Glyco_32"/>
    <property type="match status" value="1"/>
</dbReference>
<evidence type="ECO:0000256" key="2">
    <source>
        <dbReference type="ARBA" id="ARBA00022801"/>
    </source>
</evidence>
<dbReference type="PANTHER" id="PTHR42800">
    <property type="entry name" value="EXOINULINASE INUD (AFU_ORTHOLOGUE AFUA_5G00480)"/>
    <property type="match status" value="1"/>
</dbReference>
<reference evidence="6" key="1">
    <citation type="journal article" date="2020" name="bioRxiv">
        <title>Whole genome comparisons of ergot fungi reveals the divergence and evolution of species within the genus Claviceps are the result of varying mechanisms driving genome evolution and host range expansion.</title>
        <authorList>
            <person name="Wyka S.A."/>
            <person name="Mondo S.J."/>
            <person name="Liu M."/>
            <person name="Dettman J."/>
            <person name="Nalam V."/>
            <person name="Broders K.D."/>
        </authorList>
    </citation>
    <scope>NUCLEOTIDE SEQUENCE</scope>
    <source>
        <strain evidence="6">CCC 602</strain>
    </source>
</reference>
<dbReference type="InterPro" id="IPR001362">
    <property type="entry name" value="Glyco_hydro_32"/>
</dbReference>
<protein>
    <recommendedName>
        <fullName evidence="5">Glycosyl hydrolase family 32 N-terminal domain-containing protein</fullName>
    </recommendedName>
</protein>
<dbReference type="AlphaFoldDB" id="A0A9P7N9C4"/>